<evidence type="ECO:0000313" key="2">
    <source>
        <dbReference type="Proteomes" id="UP000031599"/>
    </source>
</evidence>
<dbReference type="Proteomes" id="UP000031599">
    <property type="component" value="Unassembled WGS sequence"/>
</dbReference>
<proteinExistence type="predicted"/>
<evidence type="ECO:0000313" key="1">
    <source>
        <dbReference type="EMBL" id="KIG19165.1"/>
    </source>
</evidence>
<sequence>MIGHFVGSDAWCGDMEGALTSPLEADLSGSNFAAIRVPSPAALPDSFPYRCDMLP</sequence>
<dbReference type="AlphaFoldDB" id="A0A0C2DCL2"/>
<reference evidence="1 2" key="1">
    <citation type="submission" date="2014-12" db="EMBL/GenBank/DDBJ databases">
        <title>Genome assembly of Enhygromyxa salina DSM 15201.</title>
        <authorList>
            <person name="Sharma G."/>
            <person name="Subramanian S."/>
        </authorList>
    </citation>
    <scope>NUCLEOTIDE SEQUENCE [LARGE SCALE GENOMIC DNA]</scope>
    <source>
        <strain evidence="1 2">DSM 15201</strain>
    </source>
</reference>
<dbReference type="EMBL" id="JMCC02000004">
    <property type="protein sequence ID" value="KIG19165.1"/>
    <property type="molecule type" value="Genomic_DNA"/>
</dbReference>
<gene>
    <name evidence="1" type="ORF">DB30_04630</name>
</gene>
<comment type="caution">
    <text evidence="1">The sequence shown here is derived from an EMBL/GenBank/DDBJ whole genome shotgun (WGS) entry which is preliminary data.</text>
</comment>
<organism evidence="1 2">
    <name type="scientific">Enhygromyxa salina</name>
    <dbReference type="NCBI Taxonomy" id="215803"/>
    <lineage>
        <taxon>Bacteria</taxon>
        <taxon>Pseudomonadati</taxon>
        <taxon>Myxococcota</taxon>
        <taxon>Polyangia</taxon>
        <taxon>Nannocystales</taxon>
        <taxon>Nannocystaceae</taxon>
        <taxon>Enhygromyxa</taxon>
    </lineage>
</organism>
<protein>
    <submittedName>
        <fullName evidence="1">Uncharacterized protein</fullName>
    </submittedName>
</protein>
<name>A0A0C2DCL2_9BACT</name>
<accession>A0A0C2DCL2</accession>